<evidence type="ECO:0000256" key="1">
    <source>
        <dbReference type="ARBA" id="ARBA00022603"/>
    </source>
</evidence>
<dbReference type="GO" id="GO:0005737">
    <property type="term" value="C:cytoplasm"/>
    <property type="evidence" value="ECO:0007669"/>
    <property type="project" value="UniProtKB-SubCell"/>
</dbReference>
<dbReference type="EMBL" id="VUKA01000001">
    <property type="protein sequence ID" value="KAA2214628.1"/>
    <property type="molecule type" value="Genomic_DNA"/>
</dbReference>
<evidence type="ECO:0000256" key="4">
    <source>
        <dbReference type="ARBA" id="ARBA00038303"/>
    </source>
</evidence>
<dbReference type="Proteomes" id="UP000322110">
    <property type="component" value="Unassembled WGS sequence"/>
</dbReference>
<evidence type="ECO:0000256" key="6">
    <source>
        <dbReference type="SAM" id="MobiDB-lite"/>
    </source>
</evidence>
<comment type="similarity">
    <text evidence="4 5">Belongs to the RNA methyltransferase RlmH family.</text>
</comment>
<gene>
    <name evidence="5" type="primary">rlmH</name>
    <name evidence="7" type="ORF">F0Q34_02700</name>
</gene>
<dbReference type="Gene3D" id="3.40.1280.10">
    <property type="match status" value="1"/>
</dbReference>
<evidence type="ECO:0000313" key="7">
    <source>
        <dbReference type="EMBL" id="KAA2214628.1"/>
    </source>
</evidence>
<dbReference type="PANTHER" id="PTHR33603:SF1">
    <property type="entry name" value="RIBOSOMAL RNA LARGE SUBUNIT METHYLTRANSFERASE H"/>
    <property type="match status" value="1"/>
</dbReference>
<comment type="function">
    <text evidence="5">Specifically methylates the pseudouridine at position 1915 (m3Psi1915) in 23S rRNA.</text>
</comment>
<keyword evidence="5" id="KW-0698">rRNA processing</keyword>
<feature type="binding site" evidence="5">
    <location>
        <position position="130"/>
    </location>
    <ligand>
        <name>S-adenosyl-L-methionine</name>
        <dbReference type="ChEBI" id="CHEBI:59789"/>
    </ligand>
</feature>
<feature type="region of interest" description="Disordered" evidence="6">
    <location>
        <begin position="1"/>
        <end position="30"/>
    </location>
</feature>
<keyword evidence="5" id="KW-0963">Cytoplasm</keyword>
<dbReference type="InterPro" id="IPR029026">
    <property type="entry name" value="tRNA_m1G_MTases_N"/>
</dbReference>
<comment type="caution">
    <text evidence="7">The sequence shown here is derived from an EMBL/GenBank/DDBJ whole genome shotgun (WGS) entry which is preliminary data.</text>
</comment>
<protein>
    <recommendedName>
        <fullName evidence="5">Ribosomal RNA large subunit methyltransferase H</fullName>
        <ecNumber evidence="5">2.1.1.177</ecNumber>
    </recommendedName>
    <alternativeName>
        <fullName evidence="5">23S rRNA (pseudouridine1915-N3)-methyltransferase</fullName>
    </alternativeName>
    <alternativeName>
        <fullName evidence="5">23S rRNA m3Psi1915 methyltransferase</fullName>
    </alternativeName>
    <alternativeName>
        <fullName evidence="5">rRNA (pseudouridine-N3-)-methyltransferase RlmH</fullName>
    </alternativeName>
</protein>
<dbReference type="AlphaFoldDB" id="A0A5B2TL26"/>
<sequence length="185" mass="20314">MDGPRRRRRRGFRGGRRGRGRGGRSPRRRRLSRAPLLLAVGRLKPGPEAALFAQHNARLRPPLAVREIPEARGSAAEVRRREGAALLEALPPAALAIALDLGGHAPDSEGLAALLTRWEESGKPLAFIIGGAEGLDPAVQARADQRLSLGPMTWPHFLVRGMLAEQLYRAQAIRSGHPYHRPWRP</sequence>
<dbReference type="GO" id="GO:0070038">
    <property type="term" value="F:rRNA (pseudouridine-N3-)-methyltransferase activity"/>
    <property type="evidence" value="ECO:0007669"/>
    <property type="project" value="UniProtKB-UniRule"/>
</dbReference>
<dbReference type="HAMAP" id="MF_00658">
    <property type="entry name" value="23SrRNA_methyltr_H"/>
    <property type="match status" value="1"/>
</dbReference>
<keyword evidence="8" id="KW-1185">Reference proteome</keyword>
<comment type="subcellular location">
    <subcellularLocation>
        <location evidence="5">Cytoplasm</location>
    </subcellularLocation>
</comment>
<organism evidence="7 8">
    <name type="scientific">Teichococcus oryzae</name>
    <dbReference type="NCBI Taxonomy" id="1608942"/>
    <lineage>
        <taxon>Bacteria</taxon>
        <taxon>Pseudomonadati</taxon>
        <taxon>Pseudomonadota</taxon>
        <taxon>Alphaproteobacteria</taxon>
        <taxon>Acetobacterales</taxon>
        <taxon>Roseomonadaceae</taxon>
        <taxon>Roseomonas</taxon>
    </lineage>
</organism>
<evidence type="ECO:0000313" key="8">
    <source>
        <dbReference type="Proteomes" id="UP000322110"/>
    </source>
</evidence>
<dbReference type="EC" id="2.1.1.177" evidence="5"/>
<dbReference type="PANTHER" id="PTHR33603">
    <property type="entry name" value="METHYLTRANSFERASE"/>
    <property type="match status" value="1"/>
</dbReference>
<dbReference type="CDD" id="cd18081">
    <property type="entry name" value="RlmH-like"/>
    <property type="match status" value="1"/>
</dbReference>
<dbReference type="InterPro" id="IPR003742">
    <property type="entry name" value="RlmH-like"/>
</dbReference>
<name>A0A5B2TL26_9PROT</name>
<feature type="binding site" evidence="5">
    <location>
        <position position="99"/>
    </location>
    <ligand>
        <name>S-adenosyl-L-methionine</name>
        <dbReference type="ChEBI" id="CHEBI:59789"/>
    </ligand>
</feature>
<dbReference type="OrthoDB" id="9806643at2"/>
<evidence type="ECO:0000256" key="5">
    <source>
        <dbReference type="HAMAP-Rule" id="MF_00658"/>
    </source>
</evidence>
<accession>A0A5B2TL26</accession>
<keyword evidence="1 5" id="KW-0489">Methyltransferase</keyword>
<feature type="binding site" evidence="5">
    <location>
        <begin position="149"/>
        <end position="154"/>
    </location>
    <ligand>
        <name>S-adenosyl-L-methionine</name>
        <dbReference type="ChEBI" id="CHEBI:59789"/>
    </ligand>
</feature>
<dbReference type="Pfam" id="PF02590">
    <property type="entry name" value="SPOUT_MTase"/>
    <property type="match status" value="1"/>
</dbReference>
<proteinExistence type="inferred from homology"/>
<evidence type="ECO:0000256" key="2">
    <source>
        <dbReference type="ARBA" id="ARBA00022679"/>
    </source>
</evidence>
<comment type="subunit">
    <text evidence="5">Homodimer.</text>
</comment>
<keyword evidence="3 5" id="KW-0949">S-adenosyl-L-methionine</keyword>
<dbReference type="SUPFAM" id="SSF75217">
    <property type="entry name" value="alpha/beta knot"/>
    <property type="match status" value="1"/>
</dbReference>
<evidence type="ECO:0000256" key="3">
    <source>
        <dbReference type="ARBA" id="ARBA00022691"/>
    </source>
</evidence>
<keyword evidence="2 5" id="KW-0808">Transferase</keyword>
<dbReference type="InterPro" id="IPR029028">
    <property type="entry name" value="Alpha/beta_knot_MTases"/>
</dbReference>
<reference evidence="7 8" key="1">
    <citation type="journal article" date="2015" name="Int. J. Syst. Evol. Microbiol.">
        <title>Roseomonas oryzae sp. nov., isolated from paddy rhizosphere soil.</title>
        <authorList>
            <person name="Ramaprasad E.V."/>
            <person name="Sasikala Ch."/>
            <person name="Ramana Ch.V."/>
        </authorList>
    </citation>
    <scope>NUCLEOTIDE SEQUENCE [LARGE SCALE GENOMIC DNA]</scope>
    <source>
        <strain evidence="7 8">KCTC 42542</strain>
    </source>
</reference>
<comment type="catalytic activity">
    <reaction evidence="5">
        <text>pseudouridine(1915) in 23S rRNA + S-adenosyl-L-methionine = N(3)-methylpseudouridine(1915) in 23S rRNA + S-adenosyl-L-homocysteine + H(+)</text>
        <dbReference type="Rhea" id="RHEA:42752"/>
        <dbReference type="Rhea" id="RHEA-COMP:10221"/>
        <dbReference type="Rhea" id="RHEA-COMP:10222"/>
        <dbReference type="ChEBI" id="CHEBI:15378"/>
        <dbReference type="ChEBI" id="CHEBI:57856"/>
        <dbReference type="ChEBI" id="CHEBI:59789"/>
        <dbReference type="ChEBI" id="CHEBI:65314"/>
        <dbReference type="ChEBI" id="CHEBI:74486"/>
        <dbReference type="EC" id="2.1.1.177"/>
    </reaction>
</comment>